<dbReference type="SUPFAM" id="SSF46626">
    <property type="entry name" value="Cytochrome c"/>
    <property type="match status" value="1"/>
</dbReference>
<dbReference type="NCBIfam" id="TIGR04494">
    <property type="entry name" value="c550_PedF"/>
    <property type="match status" value="1"/>
</dbReference>
<dbReference type="EMBL" id="WNKS01000007">
    <property type="protein sequence ID" value="MTV31292.1"/>
    <property type="molecule type" value="Genomic_DNA"/>
</dbReference>
<dbReference type="PANTHER" id="PTHR37823">
    <property type="entry name" value="CYTOCHROME C-553-LIKE"/>
    <property type="match status" value="1"/>
</dbReference>
<keyword evidence="3 6" id="KW-0479">Metal-binding</keyword>
<gene>
    <name evidence="8" type="primary">pedF</name>
    <name evidence="8" type="ORF">GJ654_09830</name>
</gene>
<name>A0A6N8DL39_RHOAC</name>
<dbReference type="InterPro" id="IPR036909">
    <property type="entry name" value="Cyt_c-like_dom_sf"/>
</dbReference>
<feature type="domain" description="Cytochrome c" evidence="7">
    <location>
        <begin position="87"/>
        <end position="169"/>
    </location>
</feature>
<evidence type="ECO:0000256" key="3">
    <source>
        <dbReference type="ARBA" id="ARBA00022723"/>
    </source>
</evidence>
<accession>A0A6N8DL39</accession>
<dbReference type="InterPro" id="IPR009056">
    <property type="entry name" value="Cyt_c-like_dom"/>
</dbReference>
<evidence type="ECO:0000256" key="2">
    <source>
        <dbReference type="ARBA" id="ARBA00022617"/>
    </source>
</evidence>
<evidence type="ECO:0000313" key="8">
    <source>
        <dbReference type="EMBL" id="MTV31292.1"/>
    </source>
</evidence>
<dbReference type="Gene3D" id="1.10.760.10">
    <property type="entry name" value="Cytochrome c-like domain"/>
    <property type="match status" value="1"/>
</dbReference>
<keyword evidence="4" id="KW-0249">Electron transport</keyword>
<organism evidence="8 9">
    <name type="scientific">Rhodoblastus acidophilus</name>
    <name type="common">Rhodopseudomonas acidophila</name>
    <dbReference type="NCBI Taxonomy" id="1074"/>
    <lineage>
        <taxon>Bacteria</taxon>
        <taxon>Pseudomonadati</taxon>
        <taxon>Pseudomonadota</taxon>
        <taxon>Alphaproteobacteria</taxon>
        <taxon>Hyphomicrobiales</taxon>
        <taxon>Rhodoblastaceae</taxon>
        <taxon>Rhodoblastus</taxon>
    </lineage>
</organism>
<dbReference type="GO" id="GO:0009055">
    <property type="term" value="F:electron transfer activity"/>
    <property type="evidence" value="ECO:0007669"/>
    <property type="project" value="InterPro"/>
</dbReference>
<dbReference type="AlphaFoldDB" id="A0A6N8DL39"/>
<evidence type="ECO:0000256" key="1">
    <source>
        <dbReference type="ARBA" id="ARBA00022448"/>
    </source>
</evidence>
<comment type="caution">
    <text evidence="8">The sequence shown here is derived from an EMBL/GenBank/DDBJ whole genome shotgun (WGS) entry which is preliminary data.</text>
</comment>
<dbReference type="GO" id="GO:0046872">
    <property type="term" value="F:metal ion binding"/>
    <property type="evidence" value="ECO:0007669"/>
    <property type="project" value="UniProtKB-KW"/>
</dbReference>
<evidence type="ECO:0000256" key="4">
    <source>
        <dbReference type="ARBA" id="ARBA00022982"/>
    </source>
</evidence>
<sequence>MAALFVEGAKVQFPSGGRRLRSGKILEENVSSFTRKLGLSLVVCLSMAGAGRVLAHGDVTPQAIDTTGLPPVGTDWLEKNPYRGNELALKIGKSGFNQNCARCHGIEAESGGIAPDLRYLDKGEEGDAWFLNRIRHGYTQNGITKMPAFEGILSQEAMWTIRTYLDSRYAGD</sequence>
<evidence type="ECO:0000256" key="5">
    <source>
        <dbReference type="ARBA" id="ARBA00023004"/>
    </source>
</evidence>
<dbReference type="PROSITE" id="PS51007">
    <property type="entry name" value="CYTC"/>
    <property type="match status" value="1"/>
</dbReference>
<keyword evidence="1" id="KW-0813">Transport</keyword>
<dbReference type="PANTHER" id="PTHR37823:SF4">
    <property type="entry name" value="MENAQUINOL-CYTOCHROME C REDUCTASE CYTOCHROME B_C SUBUNIT"/>
    <property type="match status" value="1"/>
</dbReference>
<dbReference type="OrthoDB" id="9797504at2"/>
<evidence type="ECO:0000259" key="7">
    <source>
        <dbReference type="PROSITE" id="PS51007"/>
    </source>
</evidence>
<keyword evidence="2 6" id="KW-0349">Heme</keyword>
<keyword evidence="5 6" id="KW-0408">Iron</keyword>
<dbReference type="Proteomes" id="UP000439113">
    <property type="component" value="Unassembled WGS sequence"/>
</dbReference>
<dbReference type="GO" id="GO:0020037">
    <property type="term" value="F:heme binding"/>
    <property type="evidence" value="ECO:0007669"/>
    <property type="project" value="InterPro"/>
</dbReference>
<dbReference type="InterPro" id="IPR030991">
    <property type="entry name" value="c550_proteobact"/>
</dbReference>
<dbReference type="Pfam" id="PF13442">
    <property type="entry name" value="Cytochrome_CBB3"/>
    <property type="match status" value="1"/>
</dbReference>
<proteinExistence type="predicted"/>
<protein>
    <submittedName>
        <fullName evidence="8">Cytochrome c-550 PedF</fullName>
    </submittedName>
</protein>
<evidence type="ECO:0000313" key="9">
    <source>
        <dbReference type="Proteomes" id="UP000439113"/>
    </source>
</evidence>
<evidence type="ECO:0000256" key="6">
    <source>
        <dbReference type="PROSITE-ProRule" id="PRU00433"/>
    </source>
</evidence>
<dbReference type="InterPro" id="IPR051811">
    <property type="entry name" value="Cytochrome_c550/c551-like"/>
</dbReference>
<reference evidence="8 9" key="1">
    <citation type="submission" date="2019-11" db="EMBL/GenBank/DDBJ databases">
        <title>Whole-genome sequence of a Rhodoblastus acidophilus DSM 142.</title>
        <authorList>
            <person name="Kyndt J.A."/>
            <person name="Meyer T.E."/>
        </authorList>
    </citation>
    <scope>NUCLEOTIDE SEQUENCE [LARGE SCALE GENOMIC DNA]</scope>
    <source>
        <strain evidence="8 9">DSM 142</strain>
    </source>
</reference>